<accession>A0A0N0RZN1</accession>
<reference evidence="2 3" key="1">
    <citation type="submission" date="2015-08" db="EMBL/GenBank/DDBJ databases">
        <title>Genome sequencing of Penicillium nordicum.</title>
        <authorList>
            <person name="Nguyen H.D."/>
            <person name="Seifert K.A."/>
        </authorList>
    </citation>
    <scope>NUCLEOTIDE SEQUENCE [LARGE SCALE GENOMIC DNA]</scope>
    <source>
        <strain evidence="2 3">DAOMC 185683</strain>
    </source>
</reference>
<sequence length="68" mass="7879">MGKWAIFRIILRRCNSRGASFFFLPPYSQRKPCASGESKKMNQPRSALPPGNSQHLHNWLTLDDAYWV</sequence>
<evidence type="ECO:0000313" key="2">
    <source>
        <dbReference type="EMBL" id="KOS46603.1"/>
    </source>
</evidence>
<protein>
    <submittedName>
        <fullName evidence="2">Uncharacterized protein</fullName>
    </submittedName>
</protein>
<organism evidence="2 3">
    <name type="scientific">Penicillium nordicum</name>
    <dbReference type="NCBI Taxonomy" id="229535"/>
    <lineage>
        <taxon>Eukaryota</taxon>
        <taxon>Fungi</taxon>
        <taxon>Dikarya</taxon>
        <taxon>Ascomycota</taxon>
        <taxon>Pezizomycotina</taxon>
        <taxon>Eurotiomycetes</taxon>
        <taxon>Eurotiomycetidae</taxon>
        <taxon>Eurotiales</taxon>
        <taxon>Aspergillaceae</taxon>
        <taxon>Penicillium</taxon>
    </lineage>
</organism>
<dbReference type="Proteomes" id="UP000037696">
    <property type="component" value="Unassembled WGS sequence"/>
</dbReference>
<proteinExistence type="predicted"/>
<comment type="caution">
    <text evidence="2">The sequence shown here is derived from an EMBL/GenBank/DDBJ whole genome shotgun (WGS) entry which is preliminary data.</text>
</comment>
<feature type="compositionally biased region" description="Polar residues" evidence="1">
    <location>
        <begin position="41"/>
        <end position="52"/>
    </location>
</feature>
<evidence type="ECO:0000256" key="1">
    <source>
        <dbReference type="SAM" id="MobiDB-lite"/>
    </source>
</evidence>
<keyword evidence="3" id="KW-1185">Reference proteome</keyword>
<name>A0A0N0RZN1_9EURO</name>
<feature type="region of interest" description="Disordered" evidence="1">
    <location>
        <begin position="33"/>
        <end position="52"/>
    </location>
</feature>
<dbReference type="EMBL" id="LHQQ01000027">
    <property type="protein sequence ID" value="KOS46603.1"/>
    <property type="molecule type" value="Genomic_DNA"/>
</dbReference>
<gene>
    <name evidence="2" type="ORF">ACN38_g2453</name>
</gene>
<dbReference type="AlphaFoldDB" id="A0A0N0RZN1"/>
<evidence type="ECO:0000313" key="3">
    <source>
        <dbReference type="Proteomes" id="UP000037696"/>
    </source>
</evidence>